<dbReference type="GO" id="GO:0004368">
    <property type="term" value="F:glycerol-3-phosphate dehydrogenase (quinone) activity"/>
    <property type="evidence" value="ECO:0007669"/>
    <property type="project" value="UniProtKB-EC"/>
</dbReference>
<dbReference type="PANTHER" id="PTHR11985">
    <property type="entry name" value="GLYCEROL-3-PHOSPHATE DEHYDROGENASE"/>
    <property type="match status" value="1"/>
</dbReference>
<evidence type="ECO:0000256" key="3">
    <source>
        <dbReference type="ARBA" id="ARBA00022630"/>
    </source>
</evidence>
<dbReference type="InterPro" id="IPR036188">
    <property type="entry name" value="FAD/NAD-bd_sf"/>
</dbReference>
<dbReference type="Proteomes" id="UP000053171">
    <property type="component" value="Unassembled WGS sequence"/>
</dbReference>
<dbReference type="SUPFAM" id="SSF51905">
    <property type="entry name" value="FAD/NAD(P)-binding domain"/>
    <property type="match status" value="1"/>
</dbReference>
<proteinExistence type="inferred from homology"/>
<organism evidence="9 10">
    <name type="scientific">Rothia kristinae</name>
    <dbReference type="NCBI Taxonomy" id="37923"/>
    <lineage>
        <taxon>Bacteria</taxon>
        <taxon>Bacillati</taxon>
        <taxon>Actinomycetota</taxon>
        <taxon>Actinomycetes</taxon>
        <taxon>Micrococcales</taxon>
        <taxon>Micrococcaceae</taxon>
        <taxon>Rothia</taxon>
    </lineage>
</organism>
<dbReference type="Gene3D" id="3.30.9.10">
    <property type="entry name" value="D-Amino Acid Oxidase, subunit A, domain 2"/>
    <property type="match status" value="1"/>
</dbReference>
<keyword evidence="3 6" id="KW-0285">Flavoprotein</keyword>
<evidence type="ECO:0000256" key="1">
    <source>
        <dbReference type="ARBA" id="ARBA00001974"/>
    </source>
</evidence>
<dbReference type="Pfam" id="PF01266">
    <property type="entry name" value="DAO"/>
    <property type="match status" value="1"/>
</dbReference>
<keyword evidence="10" id="KW-1185">Reference proteome</keyword>
<dbReference type="PROSITE" id="PS00978">
    <property type="entry name" value="FAD_G3PDH_2"/>
    <property type="match status" value="1"/>
</dbReference>
<accession>A0A199NSQ3</accession>
<dbReference type="AlphaFoldDB" id="A0A199NSQ3"/>
<dbReference type="Pfam" id="PF16901">
    <property type="entry name" value="DAO_C"/>
    <property type="match status" value="1"/>
</dbReference>
<reference evidence="9" key="1">
    <citation type="submission" date="2016-06" db="EMBL/GenBank/DDBJ databases">
        <title>Identification of putative biosynthetic pathways for the production of bioactive secondary metabolites by the marine actinomycete Kocuria kristinae RUTW2-3.</title>
        <authorList>
            <person name="Waterworth S.C."/>
            <person name="Walmsley T.A."/>
            <person name="Matongo T."/>
            <person name="Davies-Coleman M.T."/>
            <person name="Dorrington R.A."/>
        </authorList>
    </citation>
    <scope>NUCLEOTIDE SEQUENCE [LARGE SCALE GENOMIC DNA]</scope>
    <source>
        <strain evidence="9">RUTW2-3</strain>
    </source>
</reference>
<keyword evidence="5 6" id="KW-0560">Oxidoreductase</keyword>
<comment type="caution">
    <text evidence="9">The sequence shown here is derived from an EMBL/GenBank/DDBJ whole genome shotgun (WGS) entry which is preliminary data.</text>
</comment>
<dbReference type="EC" id="1.1.5.3" evidence="6"/>
<dbReference type="Gene3D" id="1.10.8.870">
    <property type="entry name" value="Alpha-glycerophosphate oxidase, cap domain"/>
    <property type="match status" value="1"/>
</dbReference>
<dbReference type="GO" id="GO:0046168">
    <property type="term" value="P:glycerol-3-phosphate catabolic process"/>
    <property type="evidence" value="ECO:0007669"/>
    <property type="project" value="TreeGrafter"/>
</dbReference>
<evidence type="ECO:0000259" key="7">
    <source>
        <dbReference type="Pfam" id="PF01266"/>
    </source>
</evidence>
<sequence length="594" mass="64287">MRTTSATQGAPVKTPATHLTAETRAEALAAMSDEEGVDVLVIGGGVTGAGIALDAATRGLRTAVVDAGDWASGTSAWSSKLVHGGLRYLLNLDFKLVAEALKERGLLLTSLAPHLVKAQPFLWPLKMPVIERSYSAIGIGMYDAMAIAGARGKKTVPTQKHYSKKGALRLFPDIKSSELTGAIRFYDARVDDARLVIDLIRTAAGYGALAASRAQVTRIAKSPTGRVEGAVVTDLEAGREHTVRAKHVINATGVWTEETEKLAAPDSGLQVLASKGVHIVVPRERINAEAGIFLRTEKSVLFIIPWQRYWVIGTTDTPYDQDVARPVATSQDIDYILEHANAILDKPLTREDIVSTYAGLRPLLQPGTKGDDTQSTKVSREHTVTEVAPGMSAIAGGKLTTYRVMARDAVDFALGSAAKIRPSITEHTPLVGAHGYEAARARAGRIAEEQGWTAARVDSLLDRYGAEIDDVLDLIREDSSWGRPLEHAPMFLRAEALLAVRHEGALHLEDVLMRRVRLDLEQRDRGLAAADEILEIMAAELGWDEQRIAKEKDSYATRVRDIDRAEELDDDAGASGIITADPEIVPRRTFGSGK</sequence>
<feature type="domain" description="FAD dependent oxidoreductase" evidence="7">
    <location>
        <begin position="38"/>
        <end position="367"/>
    </location>
</feature>
<evidence type="ECO:0000256" key="5">
    <source>
        <dbReference type="ARBA" id="ARBA00023002"/>
    </source>
</evidence>
<protein>
    <recommendedName>
        <fullName evidence="6">Glycerol-3-phosphate dehydrogenase</fullName>
        <ecNumber evidence="6">1.1.5.3</ecNumber>
    </recommendedName>
</protein>
<dbReference type="InterPro" id="IPR006076">
    <property type="entry name" value="FAD-dep_OxRdtase"/>
</dbReference>
<evidence type="ECO:0000256" key="2">
    <source>
        <dbReference type="ARBA" id="ARBA00007330"/>
    </source>
</evidence>
<keyword evidence="4" id="KW-0274">FAD</keyword>
<name>A0A199NSQ3_9MICC</name>
<evidence type="ECO:0000259" key="8">
    <source>
        <dbReference type="Pfam" id="PF16901"/>
    </source>
</evidence>
<dbReference type="InterPro" id="IPR000447">
    <property type="entry name" value="G3P_DH_FAD-dep"/>
</dbReference>
<dbReference type="InterPro" id="IPR031656">
    <property type="entry name" value="DAO_C"/>
</dbReference>
<dbReference type="PANTHER" id="PTHR11985:SF31">
    <property type="entry name" value="GLYCEROL-3-PHOSPHATE DEHYDROGENASE 2"/>
    <property type="match status" value="1"/>
</dbReference>
<evidence type="ECO:0000313" key="9">
    <source>
        <dbReference type="EMBL" id="OAX51731.1"/>
    </source>
</evidence>
<comment type="catalytic activity">
    <reaction evidence="6">
        <text>a quinone + sn-glycerol 3-phosphate = dihydroxyacetone phosphate + a quinol</text>
        <dbReference type="Rhea" id="RHEA:18977"/>
        <dbReference type="ChEBI" id="CHEBI:24646"/>
        <dbReference type="ChEBI" id="CHEBI:57597"/>
        <dbReference type="ChEBI" id="CHEBI:57642"/>
        <dbReference type="ChEBI" id="CHEBI:132124"/>
        <dbReference type="EC" id="1.1.5.3"/>
    </reaction>
</comment>
<feature type="domain" description="Alpha-glycerophosphate oxidase C-terminal" evidence="8">
    <location>
        <begin position="423"/>
        <end position="547"/>
    </location>
</feature>
<gene>
    <name evidence="9" type="ORF">AN277_0207165</name>
</gene>
<comment type="similarity">
    <text evidence="2 6">Belongs to the FAD-dependent glycerol-3-phosphate dehydrogenase family.</text>
</comment>
<dbReference type="InterPro" id="IPR038299">
    <property type="entry name" value="DAO_C_sf"/>
</dbReference>
<dbReference type="SUPFAM" id="SSF54373">
    <property type="entry name" value="FAD-linked reductases, C-terminal domain"/>
    <property type="match status" value="1"/>
</dbReference>
<dbReference type="PROSITE" id="PS00977">
    <property type="entry name" value="FAD_G3PDH_1"/>
    <property type="match status" value="1"/>
</dbReference>
<evidence type="ECO:0000256" key="6">
    <source>
        <dbReference type="RuleBase" id="RU361217"/>
    </source>
</evidence>
<dbReference type="Gene3D" id="3.50.50.60">
    <property type="entry name" value="FAD/NAD(P)-binding domain"/>
    <property type="match status" value="1"/>
</dbReference>
<dbReference type="GO" id="GO:0009331">
    <property type="term" value="C:glycerol-3-phosphate dehydrogenase (FAD) complex"/>
    <property type="evidence" value="ECO:0007669"/>
    <property type="project" value="UniProtKB-UniRule"/>
</dbReference>
<dbReference type="PRINTS" id="PR01001">
    <property type="entry name" value="FADG3PDH"/>
</dbReference>
<dbReference type="EMBL" id="LJBJ02000013">
    <property type="protein sequence ID" value="OAX51731.1"/>
    <property type="molecule type" value="Genomic_DNA"/>
</dbReference>
<evidence type="ECO:0000313" key="10">
    <source>
        <dbReference type="Proteomes" id="UP000053171"/>
    </source>
</evidence>
<evidence type="ECO:0000256" key="4">
    <source>
        <dbReference type="ARBA" id="ARBA00022827"/>
    </source>
</evidence>
<comment type="cofactor">
    <cofactor evidence="1 6">
        <name>FAD</name>
        <dbReference type="ChEBI" id="CHEBI:57692"/>
    </cofactor>
</comment>